<evidence type="ECO:0000259" key="6">
    <source>
        <dbReference type="Pfam" id="PF00501"/>
    </source>
</evidence>
<dbReference type="Pfam" id="PF13193">
    <property type="entry name" value="AMP-binding_C"/>
    <property type="match status" value="1"/>
</dbReference>
<feature type="domain" description="AMP-binding enzyme C-terminal" evidence="7">
    <location>
        <begin position="561"/>
        <end position="636"/>
    </location>
</feature>
<dbReference type="EC" id="6.2.1.16" evidence="9"/>
<dbReference type="InterPro" id="IPR005914">
    <property type="entry name" value="Acac_CoA_synth"/>
</dbReference>
<sequence>MTETTEGTYLWEPSPGFRENSTLTRYMEWLGREKDLRFKDYAELWEWSVTDLDGFWSSLWEFFDVQSSKPYEAVLGRREMPGAEWFPGAELNYAEHVFRNADGRPGERPGGRPGERDGERDGEPALVHASELRGLGETSWRELETRVAAVAAGLSGMGVGRGDRVVAYLPNVPEAVVAFLACASLGAVWSSASPDFGAGSVVDRFAQIEPKVLVACDGYRYGGKDFDRMDVVARLQAEIPTLQKTVLLPYLDEGADAGALDDAVLWDDLLSANEGAELSFARVPFDHPLWVLYSSGTTGLPKAIVQSQGGILLEHLKKARLHIDLGPGDRFFWFTTTGWMMWNLLVGGLLAGATPVLYDGSPAHPDMNRLWKLAEETGMTHFGTSAGYLTGCMKAEIDPGRDFDLSALKGVGSTGSPLPPEGFGWVYESVKDDLWLYSTSGGTDLCTAFVGGVPLLPVRAGELQARSLGAAVHAFDSEGKPVIGEVGEMVITQPMPSMPVFLWNDPDGERYRESYFDVYPGVWRHGDWILVKDHGGCVIYGRSDSTINRGGVRMGTSEIYSAVEGVEEISDSLVVDVQRPGGESFMPLFVVLKENVELDDALKKKIKGSIRERTSPRHVPNEVFAVPEIPKTLNGKKLEVPVKKILSGTPPDEAASRDSLSNPESLDRFAELSTQL</sequence>
<dbReference type="InterPro" id="IPR020845">
    <property type="entry name" value="AMP-binding_CS"/>
</dbReference>
<evidence type="ECO:0000256" key="5">
    <source>
        <dbReference type="SAM" id="MobiDB-lite"/>
    </source>
</evidence>
<evidence type="ECO:0000259" key="7">
    <source>
        <dbReference type="Pfam" id="PF13193"/>
    </source>
</evidence>
<dbReference type="Pfam" id="PF16177">
    <property type="entry name" value="ACAS_N"/>
    <property type="match status" value="1"/>
</dbReference>
<comment type="similarity">
    <text evidence="1">Belongs to the ATP-dependent AMP-binding enzyme family.</text>
</comment>
<gene>
    <name evidence="9" type="ORF">AVDCRST_MAG22-3765</name>
</gene>
<proteinExistence type="inferred from homology"/>
<dbReference type="GO" id="GO:0006629">
    <property type="term" value="P:lipid metabolic process"/>
    <property type="evidence" value="ECO:0007669"/>
    <property type="project" value="InterPro"/>
</dbReference>
<evidence type="ECO:0000313" key="9">
    <source>
        <dbReference type="EMBL" id="CAA9437072.1"/>
    </source>
</evidence>
<feature type="region of interest" description="Disordered" evidence="5">
    <location>
        <begin position="100"/>
        <end position="124"/>
    </location>
</feature>
<dbReference type="AlphaFoldDB" id="A0A6J4QGL2"/>
<dbReference type="NCBIfam" id="NF002937">
    <property type="entry name" value="PRK03584.1"/>
    <property type="match status" value="1"/>
</dbReference>
<dbReference type="InterPro" id="IPR000873">
    <property type="entry name" value="AMP-dep_synth/lig_dom"/>
</dbReference>
<organism evidence="9">
    <name type="scientific">uncultured Rubrobacteraceae bacterium</name>
    <dbReference type="NCBI Taxonomy" id="349277"/>
    <lineage>
        <taxon>Bacteria</taxon>
        <taxon>Bacillati</taxon>
        <taxon>Actinomycetota</taxon>
        <taxon>Rubrobacteria</taxon>
        <taxon>Rubrobacterales</taxon>
        <taxon>Rubrobacteraceae</taxon>
        <taxon>environmental samples</taxon>
    </lineage>
</organism>
<dbReference type="Gene3D" id="3.40.50.12780">
    <property type="entry name" value="N-terminal domain of ligase-like"/>
    <property type="match status" value="1"/>
</dbReference>
<keyword evidence="4" id="KW-0067">ATP-binding</keyword>
<dbReference type="InterPro" id="IPR032387">
    <property type="entry name" value="ACAS_N"/>
</dbReference>
<reference evidence="9" key="1">
    <citation type="submission" date="2020-02" db="EMBL/GenBank/DDBJ databases">
        <authorList>
            <person name="Meier V. D."/>
        </authorList>
    </citation>
    <scope>NUCLEOTIDE SEQUENCE</scope>
    <source>
        <strain evidence="9">AVDCRST_MAG22</strain>
    </source>
</reference>
<keyword evidence="2 9" id="KW-0436">Ligase</keyword>
<dbReference type="Pfam" id="PF00501">
    <property type="entry name" value="AMP-binding"/>
    <property type="match status" value="1"/>
</dbReference>
<feature type="region of interest" description="Disordered" evidence="5">
    <location>
        <begin position="647"/>
        <end position="676"/>
    </location>
</feature>
<feature type="domain" description="Acetyl-coenzyme A synthetase N-terminal" evidence="8">
    <location>
        <begin position="41"/>
        <end position="96"/>
    </location>
</feature>
<dbReference type="GO" id="GO:0030729">
    <property type="term" value="F:acetoacetate-CoA ligase activity"/>
    <property type="evidence" value="ECO:0007669"/>
    <property type="project" value="UniProtKB-EC"/>
</dbReference>
<dbReference type="InterPro" id="IPR045851">
    <property type="entry name" value="AMP-bd_C_sf"/>
</dbReference>
<accession>A0A6J4QGL2</accession>
<evidence type="ECO:0000259" key="8">
    <source>
        <dbReference type="Pfam" id="PF16177"/>
    </source>
</evidence>
<keyword evidence="3" id="KW-0547">Nucleotide-binding</keyword>
<evidence type="ECO:0000256" key="3">
    <source>
        <dbReference type="ARBA" id="ARBA00022741"/>
    </source>
</evidence>
<evidence type="ECO:0000256" key="1">
    <source>
        <dbReference type="ARBA" id="ARBA00006432"/>
    </source>
</evidence>
<feature type="domain" description="AMP-dependent synthetase/ligase" evidence="6">
    <location>
        <begin position="124"/>
        <end position="494"/>
    </location>
</feature>
<dbReference type="InterPro" id="IPR025110">
    <property type="entry name" value="AMP-bd_C"/>
</dbReference>
<protein>
    <submittedName>
        <fullName evidence="9">Acetoacetyl-CoA synthetase</fullName>
        <ecNumber evidence="9">6.2.1.16</ecNumber>
    </submittedName>
</protein>
<dbReference type="EMBL" id="CADCUV010000181">
    <property type="protein sequence ID" value="CAA9437072.1"/>
    <property type="molecule type" value="Genomic_DNA"/>
</dbReference>
<dbReference type="PANTHER" id="PTHR42921:SF1">
    <property type="entry name" value="ACETOACETYL-COA SYNTHETASE"/>
    <property type="match status" value="1"/>
</dbReference>
<evidence type="ECO:0000256" key="4">
    <source>
        <dbReference type="ARBA" id="ARBA00022840"/>
    </source>
</evidence>
<dbReference type="NCBIfam" id="TIGR01217">
    <property type="entry name" value="ac_ac_CoA_syn"/>
    <property type="match status" value="1"/>
</dbReference>
<name>A0A6J4QGL2_9ACTN</name>
<dbReference type="PROSITE" id="PS00455">
    <property type="entry name" value="AMP_BINDING"/>
    <property type="match status" value="1"/>
</dbReference>
<dbReference type="InterPro" id="IPR042099">
    <property type="entry name" value="ANL_N_sf"/>
</dbReference>
<dbReference type="PANTHER" id="PTHR42921">
    <property type="entry name" value="ACETOACETYL-COA SYNTHETASE"/>
    <property type="match status" value="1"/>
</dbReference>
<dbReference type="SUPFAM" id="SSF56801">
    <property type="entry name" value="Acetyl-CoA synthetase-like"/>
    <property type="match status" value="1"/>
</dbReference>
<evidence type="ECO:0000256" key="2">
    <source>
        <dbReference type="ARBA" id="ARBA00022598"/>
    </source>
</evidence>
<dbReference type="CDD" id="cd05943">
    <property type="entry name" value="AACS"/>
    <property type="match status" value="1"/>
</dbReference>
<dbReference type="GO" id="GO:0005524">
    <property type="term" value="F:ATP binding"/>
    <property type="evidence" value="ECO:0007669"/>
    <property type="project" value="UniProtKB-KW"/>
</dbReference>
<dbReference type="Gene3D" id="3.30.300.30">
    <property type="match status" value="1"/>
</dbReference>
<feature type="compositionally biased region" description="Basic and acidic residues" evidence="5">
    <location>
        <begin position="100"/>
        <end position="123"/>
    </location>
</feature>